<feature type="compositionally biased region" description="Gly residues" evidence="1">
    <location>
        <begin position="180"/>
        <end position="219"/>
    </location>
</feature>
<dbReference type="Pfam" id="PF02932">
    <property type="entry name" value="Neur_chan_memb"/>
    <property type="match status" value="1"/>
</dbReference>
<keyword evidence="5" id="KW-1185">Reference proteome</keyword>
<feature type="region of interest" description="Disordered" evidence="1">
    <location>
        <begin position="174"/>
        <end position="219"/>
    </location>
</feature>
<dbReference type="AlphaFoldDB" id="A0AAN9A915"/>
<protein>
    <recommendedName>
        <fullName evidence="3">Neurotransmitter-gated ion-channel transmembrane domain-containing protein</fullName>
    </recommendedName>
</protein>
<feature type="domain" description="Neurotransmitter-gated ion-channel transmembrane" evidence="3">
    <location>
        <begin position="68"/>
        <end position="137"/>
    </location>
</feature>
<gene>
    <name evidence="4" type="ORF">SK128_028524</name>
</gene>
<dbReference type="InterPro" id="IPR006029">
    <property type="entry name" value="Neurotrans-gated_channel_TM"/>
</dbReference>
<keyword evidence="2" id="KW-0812">Transmembrane</keyword>
<proteinExistence type="predicted"/>
<evidence type="ECO:0000313" key="5">
    <source>
        <dbReference type="Proteomes" id="UP001381693"/>
    </source>
</evidence>
<dbReference type="GO" id="GO:0016020">
    <property type="term" value="C:membrane"/>
    <property type="evidence" value="ECO:0007669"/>
    <property type="project" value="InterPro"/>
</dbReference>
<dbReference type="InterPro" id="IPR038050">
    <property type="entry name" value="Neuro_actylchol_rec"/>
</dbReference>
<keyword evidence="2" id="KW-0472">Membrane</keyword>
<keyword evidence="2" id="KW-1133">Transmembrane helix</keyword>
<dbReference type="Proteomes" id="UP001381693">
    <property type="component" value="Unassembled WGS sequence"/>
</dbReference>
<reference evidence="4 5" key="1">
    <citation type="submission" date="2023-11" db="EMBL/GenBank/DDBJ databases">
        <title>Halocaridina rubra genome assembly.</title>
        <authorList>
            <person name="Smith C."/>
        </authorList>
    </citation>
    <scope>NUCLEOTIDE SEQUENCE [LARGE SCALE GENOMIC DNA]</scope>
    <source>
        <strain evidence="4">EP-1</strain>
        <tissue evidence="4">Whole</tissue>
    </source>
</reference>
<dbReference type="GO" id="GO:0006811">
    <property type="term" value="P:monoatomic ion transport"/>
    <property type="evidence" value="ECO:0007669"/>
    <property type="project" value="InterPro"/>
</dbReference>
<comment type="caution">
    <text evidence="4">The sequence shown here is derived from an EMBL/GenBank/DDBJ whole genome shotgun (WGS) entry which is preliminary data.</text>
</comment>
<evidence type="ECO:0000256" key="1">
    <source>
        <dbReference type="SAM" id="MobiDB-lite"/>
    </source>
</evidence>
<dbReference type="InterPro" id="IPR036719">
    <property type="entry name" value="Neuro-gated_channel_TM_sf"/>
</dbReference>
<evidence type="ECO:0000259" key="3">
    <source>
        <dbReference type="Pfam" id="PF02932"/>
    </source>
</evidence>
<dbReference type="EMBL" id="JAXCGZ010007595">
    <property type="protein sequence ID" value="KAK7079043.1"/>
    <property type="molecule type" value="Genomic_DNA"/>
</dbReference>
<organism evidence="4 5">
    <name type="scientific">Halocaridina rubra</name>
    <name type="common">Hawaiian red shrimp</name>
    <dbReference type="NCBI Taxonomy" id="373956"/>
    <lineage>
        <taxon>Eukaryota</taxon>
        <taxon>Metazoa</taxon>
        <taxon>Ecdysozoa</taxon>
        <taxon>Arthropoda</taxon>
        <taxon>Crustacea</taxon>
        <taxon>Multicrustacea</taxon>
        <taxon>Malacostraca</taxon>
        <taxon>Eumalacostraca</taxon>
        <taxon>Eucarida</taxon>
        <taxon>Decapoda</taxon>
        <taxon>Pleocyemata</taxon>
        <taxon>Caridea</taxon>
        <taxon>Atyoidea</taxon>
        <taxon>Atyidae</taxon>
        <taxon>Halocaridina</taxon>
    </lineage>
</organism>
<name>A0AAN9A915_HALRR</name>
<evidence type="ECO:0000313" key="4">
    <source>
        <dbReference type="EMBL" id="KAK7079043.1"/>
    </source>
</evidence>
<dbReference type="SUPFAM" id="SSF90112">
    <property type="entry name" value="Neurotransmitter-gated ion-channel transmembrane pore"/>
    <property type="match status" value="1"/>
</dbReference>
<evidence type="ECO:0000256" key="2">
    <source>
        <dbReference type="SAM" id="Phobius"/>
    </source>
</evidence>
<dbReference type="Gene3D" id="1.20.58.390">
    <property type="entry name" value="Neurotransmitter-gated ion-channel transmembrane domain"/>
    <property type="match status" value="1"/>
</dbReference>
<accession>A0AAN9A915</accession>
<feature type="transmembrane region" description="Helical" evidence="2">
    <location>
        <begin position="121"/>
        <end position="140"/>
    </location>
</feature>
<sequence>MGSHIASGWGNEVTQIITNEMGHKLKDGHLTKVQPMNSEGRPVNVFTVDAEKNIPPPQERPPSAEPVDYSAIKDPFQKRALAALETMTQILTKEQETAKKVTTRMDLIEEWKFVSRVIDRALFICFTLVCFFFNVVLLTSSPFRERFDYCPLGEGLCDDMTFEEIQQLTLHAASDSHVPGTGGGDGHGGGHGGGDGGGGGGHGGDGGGHGGGGGGGGHH</sequence>